<keyword evidence="2" id="KW-1133">Transmembrane helix</keyword>
<evidence type="ECO:0000313" key="5">
    <source>
        <dbReference type="Proteomes" id="UP000664601"/>
    </source>
</evidence>
<name>A0ABS3LEG8_9ENTE</name>
<feature type="transmembrane region" description="Helical" evidence="2">
    <location>
        <begin position="7"/>
        <end position="28"/>
    </location>
</feature>
<organism evidence="4 5">
    <name type="scientific">Candidatus Enterococcus moelleringii</name>
    <dbReference type="NCBI Taxonomy" id="2815325"/>
    <lineage>
        <taxon>Bacteria</taxon>
        <taxon>Bacillati</taxon>
        <taxon>Bacillota</taxon>
        <taxon>Bacilli</taxon>
        <taxon>Lactobacillales</taxon>
        <taxon>Enterococcaceae</taxon>
        <taxon>Enterococcus</taxon>
    </lineage>
</organism>
<evidence type="ECO:0000313" key="4">
    <source>
        <dbReference type="EMBL" id="MBO1308033.1"/>
    </source>
</evidence>
<feature type="transmembrane region" description="Helical" evidence="2">
    <location>
        <begin position="75"/>
        <end position="92"/>
    </location>
</feature>
<feature type="domain" description="CAAX prenyl protease 2/Lysostaphin resistance protein A-like" evidence="3">
    <location>
        <begin position="100"/>
        <end position="197"/>
    </location>
</feature>
<accession>A0ABS3LEG8</accession>
<proteinExistence type="inferred from homology"/>
<dbReference type="GO" id="GO:0008237">
    <property type="term" value="F:metallopeptidase activity"/>
    <property type="evidence" value="ECO:0007669"/>
    <property type="project" value="UniProtKB-KW"/>
</dbReference>
<keyword evidence="4" id="KW-0645">Protease</keyword>
<feature type="transmembrane region" description="Helical" evidence="2">
    <location>
        <begin position="131"/>
        <end position="150"/>
    </location>
</feature>
<sequence>MKIYLKLIGMALGLTVVVSLFTAFGMIFQLEEAGLQGCQIAAFLLAAIFFFYYMRRKDRSLRGFGFVTKPVSRGFYGYIALVVLVQPLIFGVNTALSLAAVCLIVVQMLLVGFVEEALFRGIFFYFLRDKGLKVTVVFSSVVFGLLHMSSGLNPEMTSALVMLQVVNALLVGVVFALLYYQTGTIYIGIVFHALFDILASVVRNGSVEKNLFAVGILTVCYVVFIIYTGKNVKLGSSTR</sequence>
<gene>
    <name evidence="4" type="ORF">JZO70_17795</name>
</gene>
<comment type="caution">
    <text evidence="4">The sequence shown here is derived from an EMBL/GenBank/DDBJ whole genome shotgun (WGS) entry which is preliminary data.</text>
</comment>
<dbReference type="PANTHER" id="PTHR36435:SF1">
    <property type="entry name" value="CAAX AMINO TERMINAL PROTEASE FAMILY PROTEIN"/>
    <property type="match status" value="1"/>
</dbReference>
<dbReference type="EMBL" id="JAFREM010000029">
    <property type="protein sequence ID" value="MBO1308033.1"/>
    <property type="molecule type" value="Genomic_DNA"/>
</dbReference>
<feature type="transmembrane region" description="Helical" evidence="2">
    <location>
        <begin position="211"/>
        <end position="229"/>
    </location>
</feature>
<dbReference type="Pfam" id="PF02517">
    <property type="entry name" value="Rce1-like"/>
    <property type="match status" value="1"/>
</dbReference>
<dbReference type="InterPro" id="IPR003675">
    <property type="entry name" value="Rce1/LyrA-like_dom"/>
</dbReference>
<evidence type="ECO:0000259" key="3">
    <source>
        <dbReference type="Pfam" id="PF02517"/>
    </source>
</evidence>
<protein>
    <submittedName>
        <fullName evidence="4">CPBP family intramembrane metalloprotease</fullName>
    </submittedName>
</protein>
<feature type="transmembrane region" description="Helical" evidence="2">
    <location>
        <begin position="185"/>
        <end position="205"/>
    </location>
</feature>
<keyword evidence="4" id="KW-0482">Metalloprotease</keyword>
<dbReference type="RefSeq" id="WP_207675022.1">
    <property type="nucleotide sequence ID" value="NZ_JAFREM010000029.1"/>
</dbReference>
<evidence type="ECO:0000256" key="2">
    <source>
        <dbReference type="SAM" id="Phobius"/>
    </source>
</evidence>
<feature type="transmembrane region" description="Helical" evidence="2">
    <location>
        <begin position="34"/>
        <end position="54"/>
    </location>
</feature>
<keyword evidence="4" id="KW-0378">Hydrolase</keyword>
<dbReference type="InterPro" id="IPR052710">
    <property type="entry name" value="CAAX_protease"/>
</dbReference>
<dbReference type="Proteomes" id="UP000664601">
    <property type="component" value="Unassembled WGS sequence"/>
</dbReference>
<evidence type="ECO:0000256" key="1">
    <source>
        <dbReference type="ARBA" id="ARBA00009067"/>
    </source>
</evidence>
<keyword evidence="2" id="KW-0472">Membrane</keyword>
<keyword evidence="5" id="KW-1185">Reference proteome</keyword>
<dbReference type="PANTHER" id="PTHR36435">
    <property type="entry name" value="SLR1288 PROTEIN"/>
    <property type="match status" value="1"/>
</dbReference>
<keyword evidence="2" id="KW-0812">Transmembrane</keyword>
<feature type="transmembrane region" description="Helical" evidence="2">
    <location>
        <begin position="98"/>
        <end position="119"/>
    </location>
</feature>
<feature type="transmembrane region" description="Helical" evidence="2">
    <location>
        <begin position="156"/>
        <end position="178"/>
    </location>
</feature>
<comment type="similarity">
    <text evidence="1">Belongs to the UPF0177 family.</text>
</comment>
<reference evidence="4 5" key="1">
    <citation type="submission" date="2021-03" db="EMBL/GenBank/DDBJ databases">
        <title>Enterococcal diversity collection.</title>
        <authorList>
            <person name="Gilmore M.S."/>
            <person name="Schwartzman J."/>
            <person name="Van Tyne D."/>
            <person name="Martin M."/>
            <person name="Earl A.M."/>
            <person name="Manson A.L."/>
            <person name="Straub T."/>
            <person name="Salamzade R."/>
            <person name="Saavedra J."/>
            <person name="Lebreton F."/>
            <person name="Prichula J."/>
            <person name="Schaufler K."/>
            <person name="Gaca A."/>
            <person name="Sgardioli B."/>
            <person name="Wagenaar J."/>
            <person name="Strong T."/>
        </authorList>
    </citation>
    <scope>NUCLEOTIDE SEQUENCE [LARGE SCALE GENOMIC DNA]</scope>
    <source>
        <strain evidence="4 5">669A</strain>
    </source>
</reference>